<name>A0ABT2MRC7_9CYAN</name>
<accession>A0ABT2MRC7</accession>
<reference evidence="1 2" key="1">
    <citation type="journal article" date="2022" name="Front. Microbiol.">
        <title>High genomic differentiation and limited gene flow indicate recent cryptic speciation within the genus Laspinema (cyanobacteria).</title>
        <authorList>
            <person name="Stanojkovic A."/>
            <person name="Skoupy S."/>
            <person name="Skaloud P."/>
            <person name="Dvorak P."/>
        </authorList>
    </citation>
    <scope>NUCLEOTIDE SEQUENCE [LARGE SCALE GENOMIC DNA]</scope>
    <source>
        <strain evidence="1 2">D2a</strain>
    </source>
</reference>
<proteinExistence type="predicted"/>
<keyword evidence="2" id="KW-1185">Reference proteome</keyword>
<protein>
    <submittedName>
        <fullName evidence="1">Uncharacterized protein</fullName>
    </submittedName>
</protein>
<comment type="caution">
    <text evidence="1">The sequence shown here is derived from an EMBL/GenBank/DDBJ whole genome shotgun (WGS) entry which is preliminary data.</text>
</comment>
<organism evidence="1 2">
    <name type="scientific">Laspinema palackyanum D2a</name>
    <dbReference type="NCBI Taxonomy" id="2953684"/>
    <lineage>
        <taxon>Bacteria</taxon>
        <taxon>Bacillati</taxon>
        <taxon>Cyanobacteriota</taxon>
        <taxon>Cyanophyceae</taxon>
        <taxon>Oscillatoriophycideae</taxon>
        <taxon>Oscillatoriales</taxon>
        <taxon>Laspinemataceae</taxon>
        <taxon>Laspinema</taxon>
        <taxon>Laspinema palackyanum</taxon>
    </lineage>
</organism>
<evidence type="ECO:0000313" key="1">
    <source>
        <dbReference type="EMBL" id="MCT7967288.1"/>
    </source>
</evidence>
<dbReference type="EMBL" id="JAMXFF010000018">
    <property type="protein sequence ID" value="MCT7967288.1"/>
    <property type="molecule type" value="Genomic_DNA"/>
</dbReference>
<sequence>MKVTIKDIDILQTLQPLQVADYLRDRGWQQQQFIPQKAIIWRKEINPGNAVAVILPLHPDTPGFPVSMSVMLETLETIEERSQLDILRDLLAIVPNFTPQDDRGFGVKG</sequence>
<dbReference type="RefSeq" id="WP_368006879.1">
    <property type="nucleotide sequence ID" value="NZ_JAMXFF010000018.1"/>
</dbReference>
<evidence type="ECO:0000313" key="2">
    <source>
        <dbReference type="Proteomes" id="UP001525890"/>
    </source>
</evidence>
<dbReference type="Proteomes" id="UP001525890">
    <property type="component" value="Unassembled WGS sequence"/>
</dbReference>
<gene>
    <name evidence="1" type="ORF">NG799_13170</name>
</gene>